<protein>
    <submittedName>
        <fullName evidence="1">DUF433 domain-containing protein</fullName>
    </submittedName>
</protein>
<accession>A0ABT7AS17</accession>
<reference evidence="1 2" key="1">
    <citation type="submission" date="2023-01" db="EMBL/GenBank/DDBJ databases">
        <title>Novel diversity within Roseofilum (Cyanobacteria; Desertifilaceae) from marine benthic mats with descriptions of four novel species.</title>
        <authorList>
            <person name="Wang Y."/>
            <person name="Berthold D.E."/>
            <person name="Hu J."/>
            <person name="Lefler F.W."/>
            <person name="Laughinghouse H.D. IV."/>
        </authorList>
    </citation>
    <scope>NUCLEOTIDE SEQUENCE [LARGE SCALE GENOMIC DNA]</scope>
    <source>
        <strain evidence="1 2">BLCC-M154</strain>
    </source>
</reference>
<gene>
    <name evidence="1" type="ORF">PMG71_09690</name>
</gene>
<dbReference type="Pfam" id="PF04255">
    <property type="entry name" value="DUF433"/>
    <property type="match status" value="1"/>
</dbReference>
<dbReference type="SUPFAM" id="SSF46689">
    <property type="entry name" value="Homeodomain-like"/>
    <property type="match status" value="1"/>
</dbReference>
<dbReference type="InterPro" id="IPR007367">
    <property type="entry name" value="DUF433"/>
</dbReference>
<evidence type="ECO:0000313" key="2">
    <source>
        <dbReference type="Proteomes" id="UP001235303"/>
    </source>
</evidence>
<dbReference type="RefSeq" id="WP_283753454.1">
    <property type="nucleotide sequence ID" value="NZ_JAQOSP010000066.1"/>
</dbReference>
<evidence type="ECO:0000313" key="1">
    <source>
        <dbReference type="EMBL" id="MDJ1169698.1"/>
    </source>
</evidence>
<dbReference type="PANTHER" id="PTHR34849:SF3">
    <property type="entry name" value="SSR2962 PROTEIN"/>
    <property type="match status" value="1"/>
</dbReference>
<dbReference type="InterPro" id="IPR036388">
    <property type="entry name" value="WH-like_DNA-bd_sf"/>
</dbReference>
<comment type="caution">
    <text evidence="1">The sequence shown here is derived from an EMBL/GenBank/DDBJ whole genome shotgun (WGS) entry which is preliminary data.</text>
</comment>
<dbReference type="Proteomes" id="UP001235303">
    <property type="component" value="Unassembled WGS sequence"/>
</dbReference>
<dbReference type="Gene3D" id="1.10.10.10">
    <property type="entry name" value="Winged helix-like DNA-binding domain superfamily/Winged helix DNA-binding domain"/>
    <property type="match status" value="1"/>
</dbReference>
<dbReference type="InterPro" id="IPR009057">
    <property type="entry name" value="Homeodomain-like_sf"/>
</dbReference>
<keyword evidence="2" id="KW-1185">Reference proteome</keyword>
<sequence length="72" mass="7795">MLKDSSLITISPDIMSGTPVFAGTRVPVQTLWDYLKAGESINDFLDGFPTVTKEQVIQVLEEAGKQLVGQVA</sequence>
<proteinExistence type="predicted"/>
<organism evidence="1 2">
    <name type="scientific">Roseofilum acuticapitatum BLCC-M154</name>
    <dbReference type="NCBI Taxonomy" id="3022444"/>
    <lineage>
        <taxon>Bacteria</taxon>
        <taxon>Bacillati</taxon>
        <taxon>Cyanobacteriota</taxon>
        <taxon>Cyanophyceae</taxon>
        <taxon>Desertifilales</taxon>
        <taxon>Desertifilaceae</taxon>
        <taxon>Roseofilum</taxon>
        <taxon>Roseofilum acuticapitatum</taxon>
    </lineage>
</organism>
<name>A0ABT7AS17_9CYAN</name>
<dbReference type="EMBL" id="JAQOSP010000066">
    <property type="protein sequence ID" value="MDJ1169698.1"/>
    <property type="molecule type" value="Genomic_DNA"/>
</dbReference>
<dbReference type="PANTHER" id="PTHR34849">
    <property type="entry name" value="SSL5025 PROTEIN"/>
    <property type="match status" value="1"/>
</dbReference>